<keyword evidence="5" id="KW-1185">Reference proteome</keyword>
<dbReference type="SMART" id="SM00856">
    <property type="entry name" value="PMEI"/>
    <property type="match status" value="1"/>
</dbReference>
<name>A0AAN8VA87_9MAGN</name>
<evidence type="ECO:0000259" key="3">
    <source>
        <dbReference type="SMART" id="SM00856"/>
    </source>
</evidence>
<dbReference type="Pfam" id="PF04043">
    <property type="entry name" value="PMEI"/>
    <property type="match status" value="1"/>
</dbReference>
<dbReference type="PANTHER" id="PTHR31707">
    <property type="entry name" value="PECTINESTERASE"/>
    <property type="match status" value="1"/>
</dbReference>
<evidence type="ECO:0000313" key="4">
    <source>
        <dbReference type="EMBL" id="KAK6926391.1"/>
    </source>
</evidence>
<gene>
    <name evidence="4" type="ORF">RJ641_008110</name>
</gene>
<evidence type="ECO:0000313" key="5">
    <source>
        <dbReference type="Proteomes" id="UP001370490"/>
    </source>
</evidence>
<dbReference type="AlphaFoldDB" id="A0AAN8VA87"/>
<feature type="domain" description="Pectinesterase inhibitor" evidence="3">
    <location>
        <begin position="26"/>
        <end position="172"/>
    </location>
</feature>
<feature type="chain" id="PRO_5042829845" evidence="2">
    <location>
        <begin position="26"/>
        <end position="221"/>
    </location>
</feature>
<accession>A0AAN8VA87</accession>
<organism evidence="4 5">
    <name type="scientific">Dillenia turbinata</name>
    <dbReference type="NCBI Taxonomy" id="194707"/>
    <lineage>
        <taxon>Eukaryota</taxon>
        <taxon>Viridiplantae</taxon>
        <taxon>Streptophyta</taxon>
        <taxon>Embryophyta</taxon>
        <taxon>Tracheophyta</taxon>
        <taxon>Spermatophyta</taxon>
        <taxon>Magnoliopsida</taxon>
        <taxon>eudicotyledons</taxon>
        <taxon>Gunneridae</taxon>
        <taxon>Pentapetalae</taxon>
        <taxon>Dilleniales</taxon>
        <taxon>Dilleniaceae</taxon>
        <taxon>Dillenia</taxon>
    </lineage>
</organism>
<feature type="region of interest" description="Disordered" evidence="1">
    <location>
        <begin position="202"/>
        <end position="221"/>
    </location>
</feature>
<dbReference type="Proteomes" id="UP001370490">
    <property type="component" value="Unassembled WGS sequence"/>
</dbReference>
<dbReference type="CDD" id="cd15798">
    <property type="entry name" value="PMEI-like_3"/>
    <property type="match status" value="1"/>
</dbReference>
<dbReference type="Gene3D" id="1.20.140.40">
    <property type="entry name" value="Invertase/pectin methylesterase inhibitor family protein"/>
    <property type="match status" value="1"/>
</dbReference>
<dbReference type="NCBIfam" id="TIGR01614">
    <property type="entry name" value="PME_inhib"/>
    <property type="match status" value="1"/>
</dbReference>
<evidence type="ECO:0000256" key="2">
    <source>
        <dbReference type="SAM" id="SignalP"/>
    </source>
</evidence>
<proteinExistence type="predicted"/>
<sequence length="221" mass="24877">MATAKLELYLLFVSISSLFFPALSSITTSATDVWCDETPNPGPCKYYMNQFPKNYLPKQKSDFKKWSLQIALDRAFHAAVHTNGLGPKCRNEKEKAAWADCMVLYENTILQLNQTLDPSTKCTDFDVQTWLSAALTNLETCRDGFVELGVTDFILPLMSNNVSKLISNALAINNASTEPTTYYSDGPQLIRKKDQYDTHSLQMPEETQEQDESHPFLGTLV</sequence>
<dbReference type="GO" id="GO:0004857">
    <property type="term" value="F:enzyme inhibitor activity"/>
    <property type="evidence" value="ECO:0007669"/>
    <property type="project" value="InterPro"/>
</dbReference>
<keyword evidence="2" id="KW-0732">Signal</keyword>
<dbReference type="InterPro" id="IPR035513">
    <property type="entry name" value="Invertase/methylesterase_inhib"/>
</dbReference>
<comment type="caution">
    <text evidence="4">The sequence shown here is derived from an EMBL/GenBank/DDBJ whole genome shotgun (WGS) entry which is preliminary data.</text>
</comment>
<dbReference type="InterPro" id="IPR006501">
    <property type="entry name" value="Pectinesterase_inhib_dom"/>
</dbReference>
<dbReference type="SUPFAM" id="SSF101148">
    <property type="entry name" value="Plant invertase/pectin methylesterase inhibitor"/>
    <property type="match status" value="1"/>
</dbReference>
<protein>
    <submittedName>
        <fullName evidence="4">Pectinesterase inhibitor domain</fullName>
    </submittedName>
</protein>
<reference evidence="4 5" key="1">
    <citation type="submission" date="2023-12" db="EMBL/GenBank/DDBJ databases">
        <title>A high-quality genome assembly for Dillenia turbinata (Dilleniales).</title>
        <authorList>
            <person name="Chanderbali A."/>
        </authorList>
    </citation>
    <scope>NUCLEOTIDE SEQUENCE [LARGE SCALE GENOMIC DNA]</scope>
    <source>
        <strain evidence="4">LSX21</strain>
        <tissue evidence="4">Leaf</tissue>
    </source>
</reference>
<dbReference type="EMBL" id="JBAMMX010000015">
    <property type="protein sequence ID" value="KAK6926391.1"/>
    <property type="molecule type" value="Genomic_DNA"/>
</dbReference>
<feature type="signal peptide" evidence="2">
    <location>
        <begin position="1"/>
        <end position="25"/>
    </location>
</feature>
<evidence type="ECO:0000256" key="1">
    <source>
        <dbReference type="SAM" id="MobiDB-lite"/>
    </source>
</evidence>